<sequence length="425" mass="46000">MQSVITEFGALVTDAGRTLLRFVVGAARALWMHWPQLIGLFLAGWIGRMGFLWLATVTSNWSPTVAVLILPLAPFCTLLSFVLMLRAMAPTLPAFSGMFVETTAKQRWRDDFAVAGKVLIPFLAVYASAGLLKQDAAVFLVDTTADESLNTAFQDIDWGRTNYAPGLAIVAFVLVALIARKVISMLGLVERNLAWAGLAAYIEILWVMTLVNVFNSQIESLTSWIATRRITAPVIDWWERTFEAIREWSALVGGAIDAVSAVLGNLGAVVVVPVAWLAIGAAVYGHQLRSVDLYVPGHEETTKRLQRIPNPVRRVAAQVTEPVVTPVRSAFSAIRKIAVAGVLPMVMFCIVFLISGAVQSGATLLLHEAFGPGPALRQFALEPFALLAERGVYFVLTLSLLAAAVNAVVMAQKESDRVLATQSVG</sequence>
<dbReference type="Proteomes" id="UP000515934">
    <property type="component" value="Chromosome"/>
</dbReference>
<keyword evidence="3" id="KW-1185">Reference proteome</keyword>
<dbReference type="AlphaFoldDB" id="A0A7G9S5D9"/>
<feature type="transmembrane region" description="Helical" evidence="1">
    <location>
        <begin position="337"/>
        <end position="358"/>
    </location>
</feature>
<feature type="transmembrane region" description="Helical" evidence="1">
    <location>
        <begin position="258"/>
        <end position="284"/>
    </location>
</feature>
<organism evidence="2 3">
    <name type="scientific">Leucobacter denitrificans</name>
    <dbReference type="NCBI Taxonomy" id="683042"/>
    <lineage>
        <taxon>Bacteria</taxon>
        <taxon>Bacillati</taxon>
        <taxon>Actinomycetota</taxon>
        <taxon>Actinomycetes</taxon>
        <taxon>Micrococcales</taxon>
        <taxon>Microbacteriaceae</taxon>
        <taxon>Leucobacter</taxon>
    </lineage>
</organism>
<name>A0A7G9S5D9_9MICO</name>
<dbReference type="EMBL" id="CP060716">
    <property type="protein sequence ID" value="QNN63064.1"/>
    <property type="molecule type" value="Genomic_DNA"/>
</dbReference>
<keyword evidence="1" id="KW-0472">Membrane</keyword>
<evidence type="ECO:0000313" key="2">
    <source>
        <dbReference type="EMBL" id="QNN63064.1"/>
    </source>
</evidence>
<feature type="transmembrane region" description="Helical" evidence="1">
    <location>
        <begin position="37"/>
        <end position="55"/>
    </location>
</feature>
<feature type="transmembrane region" description="Helical" evidence="1">
    <location>
        <begin position="163"/>
        <end position="183"/>
    </location>
</feature>
<feature type="transmembrane region" description="Helical" evidence="1">
    <location>
        <begin position="391"/>
        <end position="409"/>
    </location>
</feature>
<feature type="transmembrane region" description="Helical" evidence="1">
    <location>
        <begin position="195"/>
        <end position="214"/>
    </location>
</feature>
<gene>
    <name evidence="2" type="ORF">H9L06_01410</name>
</gene>
<feature type="transmembrane region" description="Helical" evidence="1">
    <location>
        <begin position="61"/>
        <end position="85"/>
    </location>
</feature>
<feature type="transmembrane region" description="Helical" evidence="1">
    <location>
        <begin position="112"/>
        <end position="132"/>
    </location>
</feature>
<proteinExistence type="predicted"/>
<dbReference type="KEGG" id="ldn:H9L06_01410"/>
<reference evidence="2 3" key="1">
    <citation type="submission" date="2020-08" db="EMBL/GenBank/DDBJ databases">
        <title>Genome sequence of Leucobacter denitrificans KACC 14055T.</title>
        <authorList>
            <person name="Hyun D.-W."/>
            <person name="Bae J.-W."/>
        </authorList>
    </citation>
    <scope>NUCLEOTIDE SEQUENCE [LARGE SCALE GENOMIC DNA]</scope>
    <source>
        <strain evidence="2 3">KACC 14055</strain>
    </source>
</reference>
<keyword evidence="1" id="KW-0812">Transmembrane</keyword>
<keyword evidence="1" id="KW-1133">Transmembrane helix</keyword>
<evidence type="ECO:0000313" key="3">
    <source>
        <dbReference type="Proteomes" id="UP000515934"/>
    </source>
</evidence>
<protein>
    <submittedName>
        <fullName evidence="2">Uncharacterized protein</fullName>
    </submittedName>
</protein>
<accession>A0A7G9S5D9</accession>
<dbReference type="RefSeq" id="WP_187555532.1">
    <property type="nucleotide sequence ID" value="NZ_CP060716.1"/>
</dbReference>
<evidence type="ECO:0000256" key="1">
    <source>
        <dbReference type="SAM" id="Phobius"/>
    </source>
</evidence>